<feature type="non-terminal residue" evidence="3">
    <location>
        <position position="576"/>
    </location>
</feature>
<comment type="caution">
    <text evidence="3">The sequence shown here is derived from an EMBL/GenBank/DDBJ whole genome shotgun (WGS) entry which is preliminary data.</text>
</comment>
<dbReference type="InterPro" id="IPR040853">
    <property type="entry name" value="RapA2_cadherin-like"/>
</dbReference>
<dbReference type="InterPro" id="IPR010221">
    <property type="entry name" value="VCBS_dom"/>
</dbReference>
<dbReference type="Pfam" id="PF17803">
    <property type="entry name" value="Cadherin_4"/>
    <property type="match status" value="3"/>
</dbReference>
<dbReference type="InterPro" id="IPR013783">
    <property type="entry name" value="Ig-like_fold"/>
</dbReference>
<dbReference type="NCBIfam" id="TIGR01965">
    <property type="entry name" value="VCBS_repeat"/>
    <property type="match status" value="4"/>
</dbReference>
<dbReference type="AlphaFoldDB" id="A0A2S7XIL0"/>
<evidence type="ECO:0000313" key="3">
    <source>
        <dbReference type="EMBL" id="PQJ93232.1"/>
    </source>
</evidence>
<protein>
    <recommendedName>
        <fullName evidence="2">RapA2 cadherin-like domain-containing protein</fullName>
    </recommendedName>
</protein>
<dbReference type="Proteomes" id="UP000239273">
    <property type="component" value="Unassembled WGS sequence"/>
</dbReference>
<organism evidence="3 4">
    <name type="scientific">Aliivibrio sifiae</name>
    <dbReference type="NCBI Taxonomy" id="566293"/>
    <lineage>
        <taxon>Bacteria</taxon>
        <taxon>Pseudomonadati</taxon>
        <taxon>Pseudomonadota</taxon>
        <taxon>Gammaproteobacteria</taxon>
        <taxon>Vibrionales</taxon>
        <taxon>Vibrionaceae</taxon>
        <taxon>Aliivibrio</taxon>
    </lineage>
</organism>
<sequence length="576" mass="60373">MNKQSDKANSNNKSKSFSDSGKEKSPIKKKKNKSQRYLARRLSLYPQLMLILPSFSFSKTFTPEELVEEKASNIESDTLDVSNSHHNESLISPLDPIVESKMSNIQPNPDDTNEHTPIVTPSVRSSSHLASHAITPLGILPTPVQNHTINQAPAMLVTNPTTLSTSPPQHSQQQAIISGKDSATTTEDVTTHVAGKLTIIDPDLGEAHFSNTDIIGSLGTLHLTDNGAWTYDLDNTNPTIQALGQGATATDTITVHSADGTPHQITITVNGTNDTAIIGGSNTGAVTEETQLHTSGTLTVTDVDTGEAHFSNTDIIGTLGTLHLTDKGAWTYDLDNTNPTVQALGKGATATDMITVHSADGTPHQITITINGTNDAAVISGTNTGAVTEESQLQTSGTLTVTDIDTGEAHFSNINITGTLGTLHLTDNGAWTYDLDNTNPTIQALGQGATATDTITVHSADGTPHQITITVNGTNDNAVISGSNTGAVTEESQLQTSGTLTVTDVDTGEAHFATSSTGSIDITGTLGTLHLTDNGAWTYDLDNTNPTVQALGKGATATDTITVHSVDGTPHQITIT</sequence>
<evidence type="ECO:0000259" key="2">
    <source>
        <dbReference type="Pfam" id="PF17803"/>
    </source>
</evidence>
<feature type="region of interest" description="Disordered" evidence="1">
    <location>
        <begin position="1"/>
        <end position="35"/>
    </location>
</feature>
<accession>A0A2S7XIL0</accession>
<dbReference type="EMBL" id="MSCP01000001">
    <property type="protein sequence ID" value="PQJ93232.1"/>
    <property type="molecule type" value="Genomic_DNA"/>
</dbReference>
<name>A0A2S7XIL0_9GAMM</name>
<feature type="domain" description="RapA2 cadherin-like" evidence="2">
    <location>
        <begin position="264"/>
        <end position="332"/>
    </location>
</feature>
<evidence type="ECO:0000313" key="4">
    <source>
        <dbReference type="Proteomes" id="UP000239273"/>
    </source>
</evidence>
<evidence type="ECO:0000256" key="1">
    <source>
        <dbReference type="SAM" id="MobiDB-lite"/>
    </source>
</evidence>
<feature type="domain" description="RapA2 cadherin-like" evidence="2">
    <location>
        <begin position="365"/>
        <end position="433"/>
    </location>
</feature>
<dbReference type="RefSeq" id="WP_211295915.1">
    <property type="nucleotide sequence ID" value="NZ_MSCP01000001.1"/>
</dbReference>
<feature type="domain" description="RapA2 cadherin-like" evidence="2">
    <location>
        <begin position="466"/>
        <end position="539"/>
    </location>
</feature>
<reference evidence="3 4" key="1">
    <citation type="submission" date="2016-12" db="EMBL/GenBank/DDBJ databases">
        <title>Diversity of luminous bacteria.</title>
        <authorList>
            <person name="Yoshizawa S."/>
            <person name="Kogure K."/>
        </authorList>
    </citation>
    <scope>NUCLEOTIDE SEQUENCE [LARGE SCALE GENOMIC DNA]</scope>
    <source>
        <strain evidence="3 4">NBRC 105001</strain>
    </source>
</reference>
<feature type="compositionally biased region" description="Low complexity" evidence="1">
    <location>
        <begin position="7"/>
        <end position="19"/>
    </location>
</feature>
<dbReference type="Gene3D" id="2.60.40.10">
    <property type="entry name" value="Immunoglobulins"/>
    <property type="match status" value="4"/>
</dbReference>
<proteinExistence type="predicted"/>
<gene>
    <name evidence="3" type="ORF">BTO23_03820</name>
</gene>